<dbReference type="PROSITE" id="PS00018">
    <property type="entry name" value="EF_HAND_1"/>
    <property type="match status" value="1"/>
</dbReference>
<feature type="domain" description="EF-hand" evidence="2">
    <location>
        <begin position="58"/>
        <end position="93"/>
    </location>
</feature>
<dbReference type="Pfam" id="PF13202">
    <property type="entry name" value="EF-hand_5"/>
    <property type="match status" value="2"/>
</dbReference>
<dbReference type="SUPFAM" id="SSF47473">
    <property type="entry name" value="EF-hand"/>
    <property type="match status" value="1"/>
</dbReference>
<comment type="caution">
    <text evidence="3">The sequence shown here is derived from an EMBL/GenBank/DDBJ whole genome shotgun (WGS) entry which is preliminary data.</text>
</comment>
<dbReference type="InterPro" id="IPR011992">
    <property type="entry name" value="EF-hand-dom_pair"/>
</dbReference>
<feature type="region of interest" description="Disordered" evidence="1">
    <location>
        <begin position="85"/>
        <end position="113"/>
    </location>
</feature>
<evidence type="ECO:0000313" key="4">
    <source>
        <dbReference type="Proteomes" id="UP000053464"/>
    </source>
</evidence>
<organism evidence="3 4">
    <name type="scientific">Aurantiacibacter luteus</name>
    <dbReference type="NCBI Taxonomy" id="1581420"/>
    <lineage>
        <taxon>Bacteria</taxon>
        <taxon>Pseudomonadati</taxon>
        <taxon>Pseudomonadota</taxon>
        <taxon>Alphaproteobacteria</taxon>
        <taxon>Sphingomonadales</taxon>
        <taxon>Erythrobacteraceae</taxon>
        <taxon>Aurantiacibacter</taxon>
    </lineage>
</organism>
<evidence type="ECO:0000313" key="3">
    <source>
        <dbReference type="EMBL" id="KLE34835.1"/>
    </source>
</evidence>
<evidence type="ECO:0000259" key="2">
    <source>
        <dbReference type="PROSITE" id="PS50222"/>
    </source>
</evidence>
<sequence>MAAATLAVGGTAVAQDRAARPERAERMADMTRAQAEARAATAFARMDANSDGTLNAADREARARARFAEMDTSGDGLLSFEEMQAHRSEAREDRAERMGERRMRRGARGGAHHAMMGGRMGENASMTSAQFTAAALARFDAADANNDGTVTAAERRAQMQERRGQRVQRSGQ</sequence>
<dbReference type="InterPro" id="IPR018247">
    <property type="entry name" value="EF_Hand_1_Ca_BS"/>
</dbReference>
<feature type="compositionally biased region" description="Basic residues" evidence="1">
    <location>
        <begin position="102"/>
        <end position="111"/>
    </location>
</feature>
<keyword evidence="4" id="KW-1185">Reference proteome</keyword>
<feature type="compositionally biased region" description="Low complexity" evidence="1">
    <location>
        <begin position="1"/>
        <end position="16"/>
    </location>
</feature>
<feature type="region of interest" description="Disordered" evidence="1">
    <location>
        <begin position="142"/>
        <end position="172"/>
    </location>
</feature>
<protein>
    <recommendedName>
        <fullName evidence="2">EF-hand domain-containing protein</fullName>
    </recommendedName>
</protein>
<dbReference type="InterPro" id="IPR002048">
    <property type="entry name" value="EF_hand_dom"/>
</dbReference>
<dbReference type="PATRIC" id="fig|1581420.6.peg.1625"/>
<proteinExistence type="predicted"/>
<dbReference type="PROSITE" id="PS50222">
    <property type="entry name" value="EF_HAND_2"/>
    <property type="match status" value="1"/>
</dbReference>
<dbReference type="STRING" id="1581420.AAW00_07920"/>
<reference evidence="3 4" key="1">
    <citation type="submission" date="2015-04" db="EMBL/GenBank/DDBJ databases">
        <title>The draft genome sequence of Erythrobacter luteus KA37.</title>
        <authorList>
            <person name="Zhuang L."/>
            <person name="Liu Y."/>
            <person name="Shao Z."/>
        </authorList>
    </citation>
    <scope>NUCLEOTIDE SEQUENCE [LARGE SCALE GENOMIC DNA]</scope>
    <source>
        <strain evidence="3 4">KA37</strain>
    </source>
</reference>
<evidence type="ECO:0000256" key="1">
    <source>
        <dbReference type="SAM" id="MobiDB-lite"/>
    </source>
</evidence>
<accession>A0A0G9MVU8</accession>
<feature type="compositionally biased region" description="Basic and acidic residues" evidence="1">
    <location>
        <begin position="153"/>
        <end position="164"/>
    </location>
</feature>
<feature type="region of interest" description="Disordered" evidence="1">
    <location>
        <begin position="1"/>
        <end position="27"/>
    </location>
</feature>
<dbReference type="EMBL" id="LBHB01000002">
    <property type="protein sequence ID" value="KLE34835.1"/>
    <property type="molecule type" value="Genomic_DNA"/>
</dbReference>
<gene>
    <name evidence="3" type="ORF">AAW00_07920</name>
</gene>
<feature type="compositionally biased region" description="Basic and acidic residues" evidence="1">
    <location>
        <begin position="17"/>
        <end position="27"/>
    </location>
</feature>
<dbReference type="AlphaFoldDB" id="A0A0G9MVU8"/>
<feature type="compositionally biased region" description="Basic and acidic residues" evidence="1">
    <location>
        <begin position="85"/>
        <end position="101"/>
    </location>
</feature>
<dbReference type="Gene3D" id="1.10.238.10">
    <property type="entry name" value="EF-hand"/>
    <property type="match status" value="1"/>
</dbReference>
<dbReference type="Proteomes" id="UP000053464">
    <property type="component" value="Unassembled WGS sequence"/>
</dbReference>
<name>A0A0G9MVU8_9SPHN</name>
<dbReference type="GO" id="GO:0005509">
    <property type="term" value="F:calcium ion binding"/>
    <property type="evidence" value="ECO:0007669"/>
    <property type="project" value="InterPro"/>
</dbReference>